<dbReference type="OrthoDB" id="9789152at2"/>
<dbReference type="Gene3D" id="2.40.50.140">
    <property type="entry name" value="Nucleic acid-binding proteins"/>
    <property type="match status" value="1"/>
</dbReference>
<keyword evidence="6" id="KW-1185">Reference proteome</keyword>
<evidence type="ECO:0000259" key="4">
    <source>
        <dbReference type="Pfam" id="PF11967"/>
    </source>
</evidence>
<evidence type="ECO:0000256" key="1">
    <source>
        <dbReference type="ARBA" id="ARBA00022763"/>
    </source>
</evidence>
<dbReference type="GO" id="GO:0006310">
    <property type="term" value="P:DNA recombination"/>
    <property type="evidence" value="ECO:0007669"/>
    <property type="project" value="UniProtKB-KW"/>
</dbReference>
<name>A0A4D7JPN4_9BACT</name>
<dbReference type="RefSeq" id="WP_137088971.1">
    <property type="nucleotide sequence ID" value="NZ_CP028923.1"/>
</dbReference>
<gene>
    <name evidence="5" type="ORF">DCC35_00735</name>
</gene>
<evidence type="ECO:0000256" key="3">
    <source>
        <dbReference type="ARBA" id="ARBA00023204"/>
    </source>
</evidence>
<dbReference type="SUPFAM" id="SSF50249">
    <property type="entry name" value="Nucleic acid-binding proteins"/>
    <property type="match status" value="1"/>
</dbReference>
<feature type="domain" description="DNA replication/recombination mediator RecO N-terminal" evidence="4">
    <location>
        <begin position="1"/>
        <end position="77"/>
    </location>
</feature>
<protein>
    <submittedName>
        <fullName evidence="5">DNA repair protein RecO</fullName>
    </submittedName>
</protein>
<keyword evidence="3" id="KW-0234">DNA repair</keyword>
<proteinExistence type="predicted"/>
<dbReference type="PANTHER" id="PTHR33991">
    <property type="entry name" value="DNA REPAIR PROTEIN RECO"/>
    <property type="match status" value="1"/>
</dbReference>
<accession>A0A4D7JPN4</accession>
<organism evidence="5 6">
    <name type="scientific">Mangrovivirga cuniculi</name>
    <dbReference type="NCBI Taxonomy" id="2715131"/>
    <lineage>
        <taxon>Bacteria</taxon>
        <taxon>Pseudomonadati</taxon>
        <taxon>Bacteroidota</taxon>
        <taxon>Cytophagia</taxon>
        <taxon>Cytophagales</taxon>
        <taxon>Mangrovivirgaceae</taxon>
        <taxon>Mangrovivirga</taxon>
    </lineage>
</organism>
<sequence length="227" mass="26458">MLTNTQGIVFNYIKYGESSIICRIFTRDKGLKSFIINSARTSKGKGKIALYQPLNLLEMVIYDRNDDKITRINEARIDFHYKTIPFDPVKRGIGLFLSEILFKIVKQDQDPQPVHDFIRNSICIFDQIDQDINNFHLKFLIKLSPYLGLNMESGYVLADEMESFYNLKINQPILDGFEELSSSDYGEKSEISNTVRRELLHVLIDFYRYHLDIGELKSLPVLIELYL</sequence>
<dbReference type="GO" id="GO:0006302">
    <property type="term" value="P:double-strand break repair"/>
    <property type="evidence" value="ECO:0007669"/>
    <property type="project" value="TreeGrafter"/>
</dbReference>
<dbReference type="InterPro" id="IPR012340">
    <property type="entry name" value="NA-bd_OB-fold"/>
</dbReference>
<dbReference type="PANTHER" id="PTHR33991:SF1">
    <property type="entry name" value="DNA REPAIR PROTEIN RECO"/>
    <property type="match status" value="1"/>
</dbReference>
<keyword evidence="1" id="KW-0227">DNA damage</keyword>
<dbReference type="EMBL" id="CP028923">
    <property type="protein sequence ID" value="QCK13376.1"/>
    <property type="molecule type" value="Genomic_DNA"/>
</dbReference>
<dbReference type="GO" id="GO:0043590">
    <property type="term" value="C:bacterial nucleoid"/>
    <property type="evidence" value="ECO:0007669"/>
    <property type="project" value="TreeGrafter"/>
</dbReference>
<dbReference type="Proteomes" id="UP000298616">
    <property type="component" value="Chromosome"/>
</dbReference>
<dbReference type="Pfam" id="PF11967">
    <property type="entry name" value="RecO_N"/>
    <property type="match status" value="1"/>
</dbReference>
<dbReference type="KEGG" id="fpf:DCC35_00735"/>
<evidence type="ECO:0000256" key="2">
    <source>
        <dbReference type="ARBA" id="ARBA00023172"/>
    </source>
</evidence>
<evidence type="ECO:0000313" key="5">
    <source>
        <dbReference type="EMBL" id="QCK13376.1"/>
    </source>
</evidence>
<reference evidence="5 6" key="1">
    <citation type="submission" date="2018-04" db="EMBL/GenBank/DDBJ databases">
        <title>Complete genome uncultured novel isolate.</title>
        <authorList>
            <person name="Merlino G."/>
        </authorList>
    </citation>
    <scope>NUCLEOTIDE SEQUENCE [LARGE SCALE GENOMIC DNA]</scope>
    <source>
        <strain evidence="6">R1DC9</strain>
    </source>
</reference>
<dbReference type="AlphaFoldDB" id="A0A4D7JPN4"/>
<dbReference type="InterPro" id="IPR022572">
    <property type="entry name" value="DNA_rep/recomb_RecO_N"/>
</dbReference>
<keyword evidence="2" id="KW-0233">DNA recombination</keyword>
<dbReference type="InterPro" id="IPR003717">
    <property type="entry name" value="RecO"/>
</dbReference>
<evidence type="ECO:0000313" key="6">
    <source>
        <dbReference type="Proteomes" id="UP000298616"/>
    </source>
</evidence>